<comment type="similarity">
    <text evidence="1">Belongs to the AHA1 family.</text>
</comment>
<keyword evidence="5" id="KW-1185">Reference proteome</keyword>
<evidence type="ECO:0000256" key="1">
    <source>
        <dbReference type="ARBA" id="ARBA00006817"/>
    </source>
</evidence>
<accession>A0ABY4FZD8</accession>
<dbReference type="SUPFAM" id="SSF55961">
    <property type="entry name" value="Bet v1-like"/>
    <property type="match status" value="1"/>
</dbReference>
<evidence type="ECO:0000259" key="3">
    <source>
        <dbReference type="Pfam" id="PF08327"/>
    </source>
</evidence>
<gene>
    <name evidence="4" type="ORF">MUN76_06900</name>
</gene>
<dbReference type="InterPro" id="IPR023393">
    <property type="entry name" value="START-like_dom_sf"/>
</dbReference>
<evidence type="ECO:0000313" key="5">
    <source>
        <dbReference type="Proteomes" id="UP000831775"/>
    </source>
</evidence>
<reference evidence="4 5" key="1">
    <citation type="submission" date="2022-04" db="EMBL/GenBank/DDBJ databases">
        <title>Leucobacter sp. isolated from rhizosphere of onion.</title>
        <authorList>
            <person name="Won M."/>
            <person name="Lee C.-M."/>
            <person name="Woen H.-Y."/>
            <person name="Kwon S.-W."/>
        </authorList>
    </citation>
    <scope>NUCLEOTIDE SEQUENCE [LARGE SCALE GENOMIC DNA]</scope>
    <source>
        <strain evidence="4 5">H25R-14</strain>
    </source>
</reference>
<feature type="domain" description="Activator of Hsp90 ATPase homologue 1/2-like C-terminal" evidence="3">
    <location>
        <begin position="7"/>
        <end position="133"/>
    </location>
</feature>
<feature type="compositionally biased region" description="Acidic residues" evidence="2">
    <location>
        <begin position="243"/>
        <end position="255"/>
    </location>
</feature>
<name>A0ABY4FZD8_9MICO</name>
<dbReference type="Proteomes" id="UP000831775">
    <property type="component" value="Chromosome"/>
</dbReference>
<protein>
    <submittedName>
        <fullName evidence="4">SRPBCC domain-containing protein</fullName>
    </submittedName>
</protein>
<feature type="region of interest" description="Disordered" evidence="2">
    <location>
        <begin position="186"/>
        <end position="308"/>
    </location>
</feature>
<dbReference type="CDD" id="cd07814">
    <property type="entry name" value="SRPBCC_CalC_Aha1-like"/>
    <property type="match status" value="1"/>
</dbReference>
<feature type="compositionally biased region" description="Acidic residues" evidence="2">
    <location>
        <begin position="218"/>
        <end position="234"/>
    </location>
</feature>
<dbReference type="Gene3D" id="3.30.530.20">
    <property type="match status" value="1"/>
</dbReference>
<feature type="compositionally biased region" description="Low complexity" evidence="2">
    <location>
        <begin position="195"/>
        <end position="210"/>
    </location>
</feature>
<dbReference type="Pfam" id="PF08327">
    <property type="entry name" value="AHSA1"/>
    <property type="match status" value="1"/>
</dbReference>
<dbReference type="InterPro" id="IPR013538">
    <property type="entry name" value="ASHA1/2-like_C"/>
</dbReference>
<dbReference type="RefSeq" id="WP_244688343.1">
    <property type="nucleotide sequence ID" value="NZ_CP095043.1"/>
</dbReference>
<evidence type="ECO:0000256" key="2">
    <source>
        <dbReference type="SAM" id="MobiDB-lite"/>
    </source>
</evidence>
<organism evidence="4 5">
    <name type="scientific">Leucobacter rhizosphaerae</name>
    <dbReference type="NCBI Taxonomy" id="2932245"/>
    <lineage>
        <taxon>Bacteria</taxon>
        <taxon>Bacillati</taxon>
        <taxon>Actinomycetota</taxon>
        <taxon>Actinomycetes</taxon>
        <taxon>Micrococcales</taxon>
        <taxon>Microbacteriaceae</taxon>
        <taxon>Leucobacter</taxon>
    </lineage>
</organism>
<proteinExistence type="inferred from homology"/>
<dbReference type="EMBL" id="CP095043">
    <property type="protein sequence ID" value="UOQ61680.1"/>
    <property type="molecule type" value="Genomic_DNA"/>
</dbReference>
<sequence length="308" mass="32011">MARNRVRAPRAAVWATVIDPELRKSWWPELELEPRVGGAVTERWTETSGETAVSRDASGDVDVWVEGHAIGFRWSEAGDAHSTAVLVTLRSQGPETGITVTETGFDVLPSPAERAAASQDGWQVLLADLVASVEAAIASGSLAGATETVPAGETADAVDVDVEDDVEVEDELESDAEVEAELVAEAEAEAEGETATETGSDTASETAAEASPGPQAEPELEAEADTATDADTEVETGTSADAAVDDSELEREAGEEPASASESAQEDEPAATSEPVQEVEPEPAPAEDSAADPDEPDFDTLIRGSRPS</sequence>
<feature type="compositionally biased region" description="Acidic residues" evidence="2">
    <location>
        <begin position="289"/>
        <end position="298"/>
    </location>
</feature>
<evidence type="ECO:0000313" key="4">
    <source>
        <dbReference type="EMBL" id="UOQ61680.1"/>
    </source>
</evidence>